<organism evidence="3 4">
    <name type="scientific">Cystoisospora suis</name>
    <dbReference type="NCBI Taxonomy" id="483139"/>
    <lineage>
        <taxon>Eukaryota</taxon>
        <taxon>Sar</taxon>
        <taxon>Alveolata</taxon>
        <taxon>Apicomplexa</taxon>
        <taxon>Conoidasida</taxon>
        <taxon>Coccidia</taxon>
        <taxon>Eucoccidiorida</taxon>
        <taxon>Eimeriorina</taxon>
        <taxon>Sarcocystidae</taxon>
        <taxon>Cystoisospora</taxon>
    </lineage>
</organism>
<proteinExistence type="predicted"/>
<feature type="signal peptide" evidence="2">
    <location>
        <begin position="1"/>
        <end position="16"/>
    </location>
</feature>
<feature type="region of interest" description="Disordered" evidence="1">
    <location>
        <begin position="39"/>
        <end position="69"/>
    </location>
</feature>
<evidence type="ECO:0000313" key="4">
    <source>
        <dbReference type="Proteomes" id="UP000221165"/>
    </source>
</evidence>
<evidence type="ECO:0000313" key="3">
    <source>
        <dbReference type="EMBL" id="PHJ21550.1"/>
    </source>
</evidence>
<name>A0A2C6KM50_9APIC</name>
<dbReference type="GeneID" id="94428004"/>
<sequence length="69" mass="7592">FPLSFLSLILRGVCRGLSLSLVSPSVSFLRRQYAEVERSSVSEEETASPTFSSRDSSEELLSAADTEYT</sequence>
<feature type="non-terminal residue" evidence="3">
    <location>
        <position position="1"/>
    </location>
</feature>
<accession>A0A2C6KM50</accession>
<feature type="chain" id="PRO_5012428787" evidence="2">
    <location>
        <begin position="17"/>
        <end position="69"/>
    </location>
</feature>
<protein>
    <submittedName>
        <fullName evidence="3">Uncharacterized protein</fullName>
    </submittedName>
</protein>
<dbReference type="AlphaFoldDB" id="A0A2C6KM50"/>
<reference evidence="3 4" key="1">
    <citation type="journal article" date="2017" name="Int. J. Parasitol.">
        <title>The genome of the protozoan parasite Cystoisospora suis and a reverse vaccinology approach to identify vaccine candidates.</title>
        <authorList>
            <person name="Palmieri N."/>
            <person name="Shrestha A."/>
            <person name="Ruttkowski B."/>
            <person name="Beck T."/>
            <person name="Vogl C."/>
            <person name="Tomley F."/>
            <person name="Blake D.P."/>
            <person name="Joachim A."/>
        </authorList>
    </citation>
    <scope>NUCLEOTIDE SEQUENCE [LARGE SCALE GENOMIC DNA]</scope>
    <source>
        <strain evidence="3 4">Wien I</strain>
    </source>
</reference>
<keyword evidence="2" id="KW-0732">Signal</keyword>
<evidence type="ECO:0000256" key="1">
    <source>
        <dbReference type="SAM" id="MobiDB-lite"/>
    </source>
</evidence>
<dbReference type="VEuPathDB" id="ToxoDB:CSUI_004605"/>
<dbReference type="Proteomes" id="UP000221165">
    <property type="component" value="Unassembled WGS sequence"/>
</dbReference>
<comment type="caution">
    <text evidence="3">The sequence shown here is derived from an EMBL/GenBank/DDBJ whole genome shotgun (WGS) entry which is preliminary data.</text>
</comment>
<dbReference type="EMBL" id="MIGC01002164">
    <property type="protein sequence ID" value="PHJ21550.1"/>
    <property type="molecule type" value="Genomic_DNA"/>
</dbReference>
<gene>
    <name evidence="3" type="ORF">CSUI_004605</name>
</gene>
<dbReference type="RefSeq" id="XP_067923232.1">
    <property type="nucleotide sequence ID" value="XM_068064793.1"/>
</dbReference>
<keyword evidence="4" id="KW-1185">Reference proteome</keyword>
<evidence type="ECO:0000256" key="2">
    <source>
        <dbReference type="SAM" id="SignalP"/>
    </source>
</evidence>